<dbReference type="OrthoDB" id="2196318at2759"/>
<evidence type="ECO:0000313" key="1">
    <source>
        <dbReference type="EMBL" id="RVD90794.1"/>
    </source>
</evidence>
<accession>A0A437AI09</accession>
<name>A0A437AI09_9MICR</name>
<gene>
    <name evidence="1" type="ORF">TUBRATIS_27660</name>
</gene>
<comment type="caution">
    <text evidence="1">The sequence shown here is derived from an EMBL/GenBank/DDBJ whole genome shotgun (WGS) entry which is preliminary data.</text>
</comment>
<protein>
    <submittedName>
        <fullName evidence="1">Spore wall and anchoring disk complex protein</fullName>
    </submittedName>
</protein>
<reference evidence="1 2" key="1">
    <citation type="submission" date="2018-10" db="EMBL/GenBank/DDBJ databases">
        <title>Draft genome sequence of the microsporidian Tubulinosema ratisbonensis.</title>
        <authorList>
            <person name="Polonais V."/>
            <person name="Peyretaillade E."/>
            <person name="Niehus S."/>
            <person name="Wawrzyniak I."/>
            <person name="Franchet A."/>
            <person name="Gaspin C."/>
            <person name="Reichstadt M."/>
            <person name="Belser C."/>
            <person name="Labadie K."/>
            <person name="Delbac F."/>
            <person name="Ferrandon D."/>
        </authorList>
    </citation>
    <scope>NUCLEOTIDE SEQUENCE [LARGE SCALE GENOMIC DNA]</scope>
    <source>
        <strain evidence="1 2">Franzen</strain>
    </source>
</reference>
<dbReference type="VEuPathDB" id="MicrosporidiaDB:TUBRATIS_27660"/>
<evidence type="ECO:0000313" key="2">
    <source>
        <dbReference type="Proteomes" id="UP000282876"/>
    </source>
</evidence>
<sequence length="370" mass="41140">MNILNKIVFIVGFMRLSYQKAKSEKALILIKGRCGDSPESICAKNGVVGAGADTNNIDTLISILKNAGVESAYVNGWNGTPGNFVLRSNGALAPFSPFTNDTEYTFCYKECPCPPHGAPQVHRVMPSAQPVVSPAPQIVCPPVVCPPIFPPHKPVCPPFYPPSKPVCPPVRCDSQSSEEINHSVENKCRVFPSKVVCVGKTPKPLGCGDRLCYEKKRIDTTRSFDVCVESKRKFNCSFGKKNRRVKVKVTEHMDTKDVKFVELSRHIKNNSKDCKFPDFLRCPEVLAKYAAYLAKRCSTKPCFYIGGEHCNQLFVQMHCEFYRVAISPKDFCCCRIPFHKIRLCSVFGAELRHLVKKGLASVNLVIPADC</sequence>
<dbReference type="EMBL" id="RCSS01000772">
    <property type="protein sequence ID" value="RVD90794.1"/>
    <property type="molecule type" value="Genomic_DNA"/>
</dbReference>
<dbReference type="Proteomes" id="UP000282876">
    <property type="component" value="Unassembled WGS sequence"/>
</dbReference>
<dbReference type="STRING" id="291195.A0A437AI09"/>
<organism evidence="1 2">
    <name type="scientific">Tubulinosema ratisbonensis</name>
    <dbReference type="NCBI Taxonomy" id="291195"/>
    <lineage>
        <taxon>Eukaryota</taxon>
        <taxon>Fungi</taxon>
        <taxon>Fungi incertae sedis</taxon>
        <taxon>Microsporidia</taxon>
        <taxon>Tubulinosematoidea</taxon>
        <taxon>Tubulinosematidae</taxon>
        <taxon>Tubulinosema</taxon>
    </lineage>
</organism>
<dbReference type="AlphaFoldDB" id="A0A437AI09"/>
<proteinExistence type="predicted"/>
<keyword evidence="2" id="KW-1185">Reference proteome</keyword>